<dbReference type="InterPro" id="IPR042451">
    <property type="entry name" value="ZPR1_A/B_dom"/>
</dbReference>
<comment type="function">
    <text evidence="8">Acts as a protein folding chaperone for elongation factor 1-alpha.</text>
</comment>
<dbReference type="PANTHER" id="PTHR10876">
    <property type="entry name" value="ZINC FINGER PROTEIN ZPR1"/>
    <property type="match status" value="1"/>
</dbReference>
<comment type="caution">
    <text evidence="11">The sequence shown here is derived from an EMBL/GenBank/DDBJ whole genome shotgun (WGS) entry which is preliminary data.</text>
</comment>
<keyword evidence="5 11" id="KW-0863">Zinc-finger</keyword>
<evidence type="ECO:0000313" key="12">
    <source>
        <dbReference type="Proteomes" id="UP001211907"/>
    </source>
</evidence>
<comment type="similarity">
    <text evidence="2">Belongs to the ZPR1 family.</text>
</comment>
<dbReference type="GO" id="GO:0005634">
    <property type="term" value="C:nucleus"/>
    <property type="evidence" value="ECO:0007669"/>
    <property type="project" value="UniProtKB-SubCell"/>
</dbReference>
<dbReference type="SMART" id="SM00709">
    <property type="entry name" value="Zpr1"/>
    <property type="match status" value="2"/>
</dbReference>
<dbReference type="FunFam" id="2.20.25.420:FF:000001">
    <property type="entry name" value="Zinc finger protein ZPR1"/>
    <property type="match status" value="1"/>
</dbReference>
<dbReference type="GO" id="GO:0008270">
    <property type="term" value="F:zinc ion binding"/>
    <property type="evidence" value="ECO:0007669"/>
    <property type="project" value="UniProtKB-KW"/>
</dbReference>
<evidence type="ECO:0000256" key="3">
    <source>
        <dbReference type="ARBA" id="ARBA00022723"/>
    </source>
</evidence>
<dbReference type="FunFam" id="2.60.120.1040:FF:000001">
    <property type="entry name" value="Zinc finger protein ZPR1"/>
    <property type="match status" value="1"/>
</dbReference>
<feature type="domain" description="Zinc finger ZPR1-type" evidence="10">
    <location>
        <begin position="65"/>
        <end position="225"/>
    </location>
</feature>
<proteinExistence type="inferred from homology"/>
<dbReference type="InterPro" id="IPR056180">
    <property type="entry name" value="ZPR1_jr_dom"/>
</dbReference>
<reference evidence="11" key="1">
    <citation type="submission" date="2020-05" db="EMBL/GenBank/DDBJ databases">
        <title>Phylogenomic resolution of chytrid fungi.</title>
        <authorList>
            <person name="Stajich J.E."/>
            <person name="Amses K."/>
            <person name="Simmons R."/>
            <person name="Seto K."/>
            <person name="Myers J."/>
            <person name="Bonds A."/>
            <person name="Quandt C.A."/>
            <person name="Barry K."/>
            <person name="Liu P."/>
            <person name="Grigoriev I."/>
            <person name="Longcore J.E."/>
            <person name="James T.Y."/>
        </authorList>
    </citation>
    <scope>NUCLEOTIDE SEQUENCE</scope>
    <source>
        <strain evidence="11">JEL0513</strain>
    </source>
</reference>
<accession>A0AAD5SV41</accession>
<dbReference type="Proteomes" id="UP001211907">
    <property type="component" value="Unassembled WGS sequence"/>
</dbReference>
<gene>
    <name evidence="11" type="primary">ZPR1</name>
    <name evidence="11" type="ORF">HK100_004363</name>
</gene>
<evidence type="ECO:0000256" key="9">
    <source>
        <dbReference type="SAM" id="MobiDB-lite"/>
    </source>
</evidence>
<evidence type="ECO:0000256" key="7">
    <source>
        <dbReference type="ARBA" id="ARBA00023242"/>
    </source>
</evidence>
<dbReference type="InterPro" id="IPR042452">
    <property type="entry name" value="ZPR1_Znf1/2"/>
</dbReference>
<keyword evidence="4" id="KW-0677">Repeat</keyword>
<protein>
    <submittedName>
        <fullName evidence="11">Nucleolar zinc-finger protein</fullName>
    </submittedName>
</protein>
<dbReference type="Gene3D" id="2.20.25.420">
    <property type="entry name" value="ZPR1, zinc finger domain"/>
    <property type="match status" value="2"/>
</dbReference>
<feature type="compositionally biased region" description="Low complexity" evidence="9">
    <location>
        <begin position="1"/>
        <end position="18"/>
    </location>
</feature>
<dbReference type="FunFam" id="2.20.25.420:FF:000002">
    <property type="entry name" value="Zinc finger protein ZPR1"/>
    <property type="match status" value="1"/>
</dbReference>
<dbReference type="InterPro" id="IPR004457">
    <property type="entry name" value="Znf_ZPR1"/>
</dbReference>
<evidence type="ECO:0000259" key="10">
    <source>
        <dbReference type="SMART" id="SM00709"/>
    </source>
</evidence>
<dbReference type="Pfam" id="PF22794">
    <property type="entry name" value="jr-ZPR1"/>
    <property type="match status" value="2"/>
</dbReference>
<keyword evidence="6" id="KW-0862">Zinc</keyword>
<keyword evidence="7" id="KW-0539">Nucleus</keyword>
<feature type="region of interest" description="Disordered" evidence="9">
    <location>
        <begin position="1"/>
        <end position="25"/>
    </location>
</feature>
<name>A0AAD5SV41_9FUNG</name>
<dbReference type="FunFam" id="2.60.120.1040:FF:000003">
    <property type="entry name" value="Zinc finger protein zpr1"/>
    <property type="match status" value="1"/>
</dbReference>
<dbReference type="NCBIfam" id="TIGR00310">
    <property type="entry name" value="ZPR1_znf"/>
    <property type="match status" value="2"/>
</dbReference>
<evidence type="ECO:0000313" key="11">
    <source>
        <dbReference type="EMBL" id="KAJ3102486.1"/>
    </source>
</evidence>
<feature type="domain" description="Zinc finger ZPR1-type" evidence="10">
    <location>
        <begin position="274"/>
        <end position="435"/>
    </location>
</feature>
<keyword evidence="3" id="KW-0479">Metal-binding</keyword>
<dbReference type="Pfam" id="PF03367">
    <property type="entry name" value="Zn_ribbon_ZPR1"/>
    <property type="match status" value="2"/>
</dbReference>
<evidence type="ECO:0000256" key="6">
    <source>
        <dbReference type="ARBA" id="ARBA00022833"/>
    </source>
</evidence>
<evidence type="ECO:0000256" key="1">
    <source>
        <dbReference type="ARBA" id="ARBA00004123"/>
    </source>
</evidence>
<dbReference type="InterPro" id="IPR040141">
    <property type="entry name" value="ZPR1"/>
</dbReference>
<dbReference type="PANTHER" id="PTHR10876:SF0">
    <property type="entry name" value="ZINC FINGER PROTEIN ZPR1"/>
    <property type="match status" value="1"/>
</dbReference>
<evidence type="ECO:0000256" key="2">
    <source>
        <dbReference type="ARBA" id="ARBA00008354"/>
    </source>
</evidence>
<comment type="subcellular location">
    <subcellularLocation>
        <location evidence="1">Nucleus</location>
    </subcellularLocation>
</comment>
<dbReference type="EMBL" id="JADGJH010002160">
    <property type="protein sequence ID" value="KAJ3102486.1"/>
    <property type="molecule type" value="Genomic_DNA"/>
</dbReference>
<dbReference type="Gene3D" id="2.60.120.1040">
    <property type="entry name" value="ZPR1, A/B domain"/>
    <property type="match status" value="2"/>
</dbReference>
<sequence>MPNENVDSNIDSSTTNSNEHADELSTSTPLAAAGDFFPAIGTNVENLTANNDSADDTDPVTVVESLCMNCHENGETRIMLTLIPHFREIILMCFECPHCGFKNNEFQSGSTVHDQGSVHSLSVLTKEDLNRQVVKSETAAVIIPELEFEIPPATQRGVLTTVEGLISKSIEGLSQLQPLRLVADPPLHEKIESVIASLQSLLSDPSANPFTIKVTDPAGNSYIENPHAPNADPQIKTALFKRSPQQNIDLGLQQTQEDELDELELGQQVHVFHGTCSRCNAPSDTRMHLIDIPHFKEVVIMATDCEVCGYKSNEVKAGGAISSHGKKITLIVRDLEDLNRDILKSETCGLEIPEIELNLTTGTLGGRFTTVEGLLAQIYDEIAKTSAPFDSGDSSSKLRKAAFDKFLSKLQTVLKVEQPFTLILDDPLGNSYLQNIYAPDPDPDMTIEMYERTHEQNEDFGLNDLVLENYGENRDQE</sequence>
<evidence type="ECO:0000256" key="4">
    <source>
        <dbReference type="ARBA" id="ARBA00022737"/>
    </source>
</evidence>
<evidence type="ECO:0000256" key="8">
    <source>
        <dbReference type="ARBA" id="ARBA00054139"/>
    </source>
</evidence>
<organism evidence="11 12">
    <name type="scientific">Physocladia obscura</name>
    <dbReference type="NCBI Taxonomy" id="109957"/>
    <lineage>
        <taxon>Eukaryota</taxon>
        <taxon>Fungi</taxon>
        <taxon>Fungi incertae sedis</taxon>
        <taxon>Chytridiomycota</taxon>
        <taxon>Chytridiomycota incertae sedis</taxon>
        <taxon>Chytridiomycetes</taxon>
        <taxon>Chytridiales</taxon>
        <taxon>Chytriomycetaceae</taxon>
        <taxon>Physocladia</taxon>
    </lineage>
</organism>
<evidence type="ECO:0000256" key="5">
    <source>
        <dbReference type="ARBA" id="ARBA00022771"/>
    </source>
</evidence>
<keyword evidence="12" id="KW-1185">Reference proteome</keyword>
<dbReference type="AlphaFoldDB" id="A0AAD5SV41"/>